<feature type="transmembrane region" description="Helical" evidence="1">
    <location>
        <begin position="20"/>
        <end position="43"/>
    </location>
</feature>
<dbReference type="EMBL" id="JBIGIC010000002">
    <property type="protein sequence ID" value="MFG6485777.1"/>
    <property type="molecule type" value="Genomic_DNA"/>
</dbReference>
<evidence type="ECO:0000256" key="1">
    <source>
        <dbReference type="SAM" id="Phobius"/>
    </source>
</evidence>
<keyword evidence="3" id="KW-1185">Reference proteome</keyword>
<keyword evidence="1" id="KW-0472">Membrane</keyword>
<dbReference type="Proteomes" id="UP001606134">
    <property type="component" value="Unassembled WGS sequence"/>
</dbReference>
<protein>
    <recommendedName>
        <fullName evidence="4">DUF3325 domain-containing protein</fullName>
    </recommendedName>
</protein>
<reference evidence="2 3" key="1">
    <citation type="submission" date="2024-08" db="EMBL/GenBank/DDBJ databases">
        <authorList>
            <person name="Lu H."/>
        </authorList>
    </citation>
    <scope>NUCLEOTIDE SEQUENCE [LARGE SCALE GENOMIC DNA]</scope>
    <source>
        <strain evidence="2 3">BYS78W</strain>
    </source>
</reference>
<sequence length="115" mass="12293">MALDSHLSLGFTTPQDAWSWLVLLSMAVKVGSTGALLGLKAGCDWPWVQRQEQPLWWATKLSALTLCAGATGLCWQAGDRETAVLFAVLLSAALLLVAARVRHRLSRQVAAAPGP</sequence>
<gene>
    <name evidence="2" type="ORF">ACG04R_03780</name>
</gene>
<keyword evidence="1" id="KW-0812">Transmembrane</keyword>
<evidence type="ECO:0000313" key="3">
    <source>
        <dbReference type="Proteomes" id="UP001606134"/>
    </source>
</evidence>
<organism evidence="2 3">
    <name type="scientific">Pelomonas candidula</name>
    <dbReference type="NCBI Taxonomy" id="3299025"/>
    <lineage>
        <taxon>Bacteria</taxon>
        <taxon>Pseudomonadati</taxon>
        <taxon>Pseudomonadota</taxon>
        <taxon>Betaproteobacteria</taxon>
        <taxon>Burkholderiales</taxon>
        <taxon>Sphaerotilaceae</taxon>
        <taxon>Roseateles</taxon>
    </lineage>
</organism>
<comment type="caution">
    <text evidence="2">The sequence shown here is derived from an EMBL/GenBank/DDBJ whole genome shotgun (WGS) entry which is preliminary data.</text>
</comment>
<feature type="transmembrane region" description="Helical" evidence="1">
    <location>
        <begin position="84"/>
        <end position="101"/>
    </location>
</feature>
<evidence type="ECO:0000313" key="2">
    <source>
        <dbReference type="EMBL" id="MFG6485777.1"/>
    </source>
</evidence>
<evidence type="ECO:0008006" key="4">
    <source>
        <dbReference type="Google" id="ProtNLM"/>
    </source>
</evidence>
<name>A0ABW7H794_9BURK</name>
<dbReference type="RefSeq" id="WP_394406536.1">
    <property type="nucleotide sequence ID" value="NZ_JBIGIC010000002.1"/>
</dbReference>
<feature type="transmembrane region" description="Helical" evidence="1">
    <location>
        <begin position="55"/>
        <end position="78"/>
    </location>
</feature>
<proteinExistence type="predicted"/>
<accession>A0ABW7H794</accession>
<keyword evidence="1" id="KW-1133">Transmembrane helix</keyword>